<keyword evidence="2" id="KW-0472">Membrane</keyword>
<comment type="caution">
    <text evidence="4">The sequence shown here is derived from an EMBL/GenBank/DDBJ whole genome shotgun (WGS) entry which is preliminary data.</text>
</comment>
<dbReference type="CDD" id="cd00096">
    <property type="entry name" value="Ig"/>
    <property type="match status" value="1"/>
</dbReference>
<dbReference type="InterPro" id="IPR036179">
    <property type="entry name" value="Ig-like_dom_sf"/>
</dbReference>
<dbReference type="InterPro" id="IPR003599">
    <property type="entry name" value="Ig_sub"/>
</dbReference>
<feature type="compositionally biased region" description="Basic residues" evidence="1">
    <location>
        <begin position="756"/>
        <end position="766"/>
    </location>
</feature>
<feature type="domain" description="Ig-like" evidence="3">
    <location>
        <begin position="178"/>
        <end position="270"/>
    </location>
</feature>
<feature type="transmembrane region" description="Helical" evidence="2">
    <location>
        <begin position="548"/>
        <end position="570"/>
    </location>
</feature>
<dbReference type="SMART" id="SM00409">
    <property type="entry name" value="IG"/>
    <property type="match status" value="1"/>
</dbReference>
<feature type="domain" description="Ig-like" evidence="3">
    <location>
        <begin position="275"/>
        <end position="351"/>
    </location>
</feature>
<feature type="region of interest" description="Disordered" evidence="1">
    <location>
        <begin position="478"/>
        <end position="502"/>
    </location>
</feature>
<evidence type="ECO:0000256" key="1">
    <source>
        <dbReference type="SAM" id="MobiDB-lite"/>
    </source>
</evidence>
<keyword evidence="2" id="KW-0812">Transmembrane</keyword>
<dbReference type="InterPro" id="IPR007110">
    <property type="entry name" value="Ig-like_dom"/>
</dbReference>
<organism evidence="4 5">
    <name type="scientific">Chionoecetes opilio</name>
    <name type="common">Atlantic snow crab</name>
    <name type="synonym">Cancer opilio</name>
    <dbReference type="NCBI Taxonomy" id="41210"/>
    <lineage>
        <taxon>Eukaryota</taxon>
        <taxon>Metazoa</taxon>
        <taxon>Ecdysozoa</taxon>
        <taxon>Arthropoda</taxon>
        <taxon>Crustacea</taxon>
        <taxon>Multicrustacea</taxon>
        <taxon>Malacostraca</taxon>
        <taxon>Eumalacostraca</taxon>
        <taxon>Eucarida</taxon>
        <taxon>Decapoda</taxon>
        <taxon>Pleocyemata</taxon>
        <taxon>Brachyura</taxon>
        <taxon>Eubrachyura</taxon>
        <taxon>Majoidea</taxon>
        <taxon>Majidae</taxon>
        <taxon>Chionoecetes</taxon>
    </lineage>
</organism>
<evidence type="ECO:0000313" key="4">
    <source>
        <dbReference type="EMBL" id="KAG0729190.1"/>
    </source>
</evidence>
<dbReference type="PROSITE" id="PS50835">
    <property type="entry name" value="IG_LIKE"/>
    <property type="match status" value="3"/>
</dbReference>
<dbReference type="PANTHER" id="PTHR23278:SF19">
    <property type="entry name" value="OBSCURIN"/>
    <property type="match status" value="1"/>
</dbReference>
<name>A0A8J4YL99_CHIOP</name>
<dbReference type="SUPFAM" id="SSF48726">
    <property type="entry name" value="Immunoglobulin"/>
    <property type="match status" value="3"/>
</dbReference>
<dbReference type="EMBL" id="JACEEZ010001461">
    <property type="protein sequence ID" value="KAG0729190.1"/>
    <property type="molecule type" value="Genomic_DNA"/>
</dbReference>
<dbReference type="PANTHER" id="PTHR23278">
    <property type="entry name" value="SIDESTEP PROTEIN"/>
    <property type="match status" value="1"/>
</dbReference>
<dbReference type="Gene3D" id="2.60.40.10">
    <property type="entry name" value="Immunoglobulins"/>
    <property type="match status" value="3"/>
</dbReference>
<keyword evidence="5" id="KW-1185">Reference proteome</keyword>
<protein>
    <submittedName>
        <fullName evidence="4">B-cell receptor CD22</fullName>
    </submittedName>
</protein>
<dbReference type="Proteomes" id="UP000770661">
    <property type="component" value="Unassembled WGS sequence"/>
</dbReference>
<dbReference type="InterPro" id="IPR013783">
    <property type="entry name" value="Ig-like_fold"/>
</dbReference>
<keyword evidence="2" id="KW-1133">Transmembrane helix</keyword>
<evidence type="ECO:0000259" key="3">
    <source>
        <dbReference type="PROSITE" id="PS50835"/>
    </source>
</evidence>
<dbReference type="SUPFAM" id="SSF49265">
    <property type="entry name" value="Fibronectin type III"/>
    <property type="match status" value="1"/>
</dbReference>
<sequence>MIDMWAWEPNTGRRCGLAPLWVRLLSSRDPLSAGRSYKVVCQAAGARPPATITWRLGPTRLNTHTDKHSHPPLPSSQSLEPRFIRLTCSLKATCTRFINLTDESPERGGECRAAPNDPPRPVGLGGAITHEGNVTTSELQFSPQTGDADRMLSCEAMSPAVTTRPLVDEWVLDVHYVPKANLQPGSSLNLSNIEEGDDVYFECSIKANPRVYKVVWRHEGVELHHNVTSGVIVSNQSLVLQRVTRNASGNYYCVASNIEGDGQSNPIHLRVKYAPVCRDLHMTYHGAARLEQVNIPCHLDAHPPPVTYRWTFNNSGESVEIPRVRPHSAGASGSTVRYTPNTELDYGTLLCWGSNVVGEQRRPCVFHVFPAGRPDPLHNCSSFNLSVSVVHVRCVAGFDGGLPQTFILELRDHHSGALIANTSNMLPFLSIGGLPPGLAFKGRVFSANAKGPSEPLPIQVYTLKDVAEKRTVGYIIGTSRSQLPSPPGKVESPGPRYPSTTRHHSTLLASATRPNLRHSLSVDAELSTAVKPSPNQGQATGDLSITPIIAVILGVVGGLLVVIIILCAVVRLRLARPPRGQCGRQVVREQVGGEGETSPLRHPKVPPTTFHDTVTPTPVTSSRDADEKNPDVIPLGDPETWLMEGVNTITSASILSQYTSTPRNQRACSPRLEQQAGHNDGKRSPCSAGDVHYAELMLGGGAASPQHHQQEQRGGAPLYDPLPSSSSSSQCYPHDPEGVIYATLDHERGHPPSTPHLHHHHHHHHTPYTQPILVPNTPSHPRNLPLLTKAVVGPVKSKELQYPLWSSSPTSIELCDALIGDPEATIPFLPGQKESSV</sequence>
<dbReference type="InterPro" id="IPR036116">
    <property type="entry name" value="FN3_sf"/>
</dbReference>
<feature type="region of interest" description="Disordered" evidence="1">
    <location>
        <begin position="590"/>
        <end position="637"/>
    </location>
</feature>
<gene>
    <name evidence="4" type="primary">CD22</name>
    <name evidence="4" type="ORF">GWK47_030827</name>
</gene>
<dbReference type="AlphaFoldDB" id="A0A8J4YL99"/>
<dbReference type="SMART" id="SM00408">
    <property type="entry name" value="IGc2"/>
    <property type="match status" value="2"/>
</dbReference>
<evidence type="ECO:0000256" key="2">
    <source>
        <dbReference type="SAM" id="Phobius"/>
    </source>
</evidence>
<dbReference type="InterPro" id="IPR003598">
    <property type="entry name" value="Ig_sub2"/>
</dbReference>
<reference evidence="4" key="1">
    <citation type="submission" date="2020-07" db="EMBL/GenBank/DDBJ databases">
        <title>The High-quality genome of the commercially important snow crab, Chionoecetes opilio.</title>
        <authorList>
            <person name="Jeong J.-H."/>
            <person name="Ryu S."/>
        </authorList>
    </citation>
    <scope>NUCLEOTIDE SEQUENCE</scope>
    <source>
        <strain evidence="4">MADBK_172401_WGS</strain>
        <tissue evidence="4">Digestive gland</tissue>
    </source>
</reference>
<feature type="compositionally biased region" description="Polar residues" evidence="1">
    <location>
        <begin position="658"/>
        <end position="667"/>
    </location>
</feature>
<dbReference type="OrthoDB" id="8825892at2759"/>
<evidence type="ECO:0000313" key="5">
    <source>
        <dbReference type="Proteomes" id="UP000770661"/>
    </source>
</evidence>
<feature type="domain" description="Ig-like" evidence="3">
    <location>
        <begin position="19"/>
        <end position="54"/>
    </location>
</feature>
<feature type="compositionally biased region" description="Polar residues" evidence="1">
    <location>
        <begin position="610"/>
        <end position="622"/>
    </location>
</feature>
<dbReference type="Pfam" id="PF13927">
    <property type="entry name" value="Ig_3"/>
    <property type="match status" value="1"/>
</dbReference>
<keyword evidence="4" id="KW-0675">Receptor</keyword>
<feature type="region of interest" description="Disordered" evidence="1">
    <location>
        <begin position="702"/>
        <end position="768"/>
    </location>
</feature>
<feature type="region of interest" description="Disordered" evidence="1">
    <location>
        <begin position="658"/>
        <end position="688"/>
    </location>
</feature>
<proteinExistence type="predicted"/>
<accession>A0A8J4YL99</accession>